<dbReference type="GO" id="GO:0009229">
    <property type="term" value="P:thiamine diphosphate biosynthetic process"/>
    <property type="evidence" value="ECO:0007669"/>
    <property type="project" value="UniProtKB-UniPathway"/>
</dbReference>
<dbReference type="GO" id="GO:0050334">
    <property type="term" value="F:thiaminase activity"/>
    <property type="evidence" value="ECO:0007669"/>
    <property type="project" value="UniProtKB-EC"/>
</dbReference>
<comment type="function">
    <text evidence="2">Catalyzes an amino-pyrimidine hydrolysis reaction at the C5' of the pyrimidine moiety of thiamine compounds, a reaction that is part of a thiamine salvage pathway.</text>
</comment>
<proteinExistence type="inferred from homology"/>
<comment type="similarity">
    <text evidence="2">Belongs to the TenA family.</text>
</comment>
<evidence type="ECO:0000313" key="5">
    <source>
        <dbReference type="Proteomes" id="UP000431092"/>
    </source>
</evidence>
<dbReference type="EC" id="3.5.99.2" evidence="2"/>
<dbReference type="InterPro" id="IPR050967">
    <property type="entry name" value="Thiamine_Salvage_TenA"/>
</dbReference>
<dbReference type="Proteomes" id="UP000431092">
    <property type="component" value="Unassembled WGS sequence"/>
</dbReference>
<keyword evidence="2" id="KW-0378">Hydrolase</keyword>
<dbReference type="GO" id="GO:0009228">
    <property type="term" value="P:thiamine biosynthetic process"/>
    <property type="evidence" value="ECO:0007669"/>
    <property type="project" value="UniProtKB-KW"/>
</dbReference>
<protein>
    <recommendedName>
        <fullName evidence="2">Aminopyrimidine aminohydrolase</fullName>
        <ecNumber evidence="2">3.5.99.2</ecNumber>
    </recommendedName>
</protein>
<dbReference type="UniPathway" id="UPA00060"/>
<organism evidence="4 5">
    <name type="scientific">Arsenicicoccus cauae</name>
    <dbReference type="NCBI Taxonomy" id="2663847"/>
    <lineage>
        <taxon>Bacteria</taxon>
        <taxon>Bacillati</taxon>
        <taxon>Actinomycetota</taxon>
        <taxon>Actinomycetes</taxon>
        <taxon>Micrococcales</taxon>
        <taxon>Intrasporangiaceae</taxon>
        <taxon>Arsenicicoccus</taxon>
    </lineage>
</organism>
<feature type="domain" description="Thiaminase-2/PQQC" evidence="3">
    <location>
        <begin position="22"/>
        <end position="209"/>
    </location>
</feature>
<dbReference type="PANTHER" id="PTHR43198">
    <property type="entry name" value="BIFUNCTIONAL TH2 PROTEIN"/>
    <property type="match status" value="1"/>
</dbReference>
<evidence type="ECO:0000256" key="2">
    <source>
        <dbReference type="RuleBase" id="RU363093"/>
    </source>
</evidence>
<dbReference type="CDD" id="cd19365">
    <property type="entry name" value="TenA_C-like"/>
    <property type="match status" value="1"/>
</dbReference>
<accession>A0A6I3IR75</accession>
<dbReference type="NCBIfam" id="TIGR04306">
    <property type="entry name" value="salvage_TenA"/>
    <property type="match status" value="1"/>
</dbReference>
<dbReference type="PANTHER" id="PTHR43198:SF2">
    <property type="entry name" value="SI:CH1073-67J19.1-RELATED"/>
    <property type="match status" value="1"/>
</dbReference>
<comment type="caution">
    <text evidence="4">The sequence shown here is derived from an EMBL/GenBank/DDBJ whole genome shotgun (WGS) entry which is preliminary data.</text>
</comment>
<comment type="catalytic activity">
    <reaction evidence="2">
        <text>4-amino-5-aminomethyl-2-methylpyrimidine + H2O = 4-amino-5-hydroxymethyl-2-methylpyrimidine + NH4(+)</text>
        <dbReference type="Rhea" id="RHEA:31799"/>
        <dbReference type="ChEBI" id="CHEBI:15377"/>
        <dbReference type="ChEBI" id="CHEBI:16892"/>
        <dbReference type="ChEBI" id="CHEBI:28938"/>
        <dbReference type="ChEBI" id="CHEBI:63416"/>
        <dbReference type="EC" id="3.5.99.2"/>
    </reaction>
</comment>
<dbReference type="GO" id="GO:0005829">
    <property type="term" value="C:cytosol"/>
    <property type="evidence" value="ECO:0007669"/>
    <property type="project" value="TreeGrafter"/>
</dbReference>
<gene>
    <name evidence="4" type="primary">tenA</name>
    <name evidence="4" type="ORF">GGG17_10815</name>
</gene>
<comment type="pathway">
    <text evidence="1 2">Cofactor biosynthesis; thiamine diphosphate biosynthesis.</text>
</comment>
<keyword evidence="5" id="KW-1185">Reference proteome</keyword>
<evidence type="ECO:0000313" key="4">
    <source>
        <dbReference type="EMBL" id="MTB72450.1"/>
    </source>
</evidence>
<keyword evidence="2" id="KW-0784">Thiamine biosynthesis</keyword>
<reference evidence="4 5" key="1">
    <citation type="submission" date="2019-11" db="EMBL/GenBank/DDBJ databases">
        <title>Whole genome sequencing identifies a novel species of the genus Arsenicicoccus isolated from human blood.</title>
        <authorList>
            <person name="Jeong J.H."/>
            <person name="Kweon O.J."/>
            <person name="Kim H.R."/>
            <person name="Kim T.-H."/>
            <person name="Ha S.-M."/>
            <person name="Lee M.-K."/>
        </authorList>
    </citation>
    <scope>NUCLEOTIDE SEQUENCE [LARGE SCALE GENOMIC DNA]</scope>
    <source>
        <strain evidence="4 5">MKL-02</strain>
    </source>
</reference>
<dbReference type="Pfam" id="PF03070">
    <property type="entry name" value="TENA_THI-4"/>
    <property type="match status" value="1"/>
</dbReference>
<dbReference type="InterPro" id="IPR004305">
    <property type="entry name" value="Thiaminase-2/PQQC"/>
</dbReference>
<dbReference type="AlphaFoldDB" id="A0A6I3IR75"/>
<sequence>MTFTTDAWTRTAGVRTAIDELPFVQGLADGTLDRERFTYYMAQDALYLADYGRVLAALASQATDPDEMLFWAESARTTVVVERELHGAHVADLAAARRSPTCLAYTSYLASLTTQGSYAVAAAGVLPCFWIYQDVGDHLLRQAGALDGHAYGDWIGMYSDAEFAASVERAKAIVDRCAEGADDSTVQRMHEAYSTAARYEWMFWDAAWRRETWPV</sequence>
<dbReference type="InterPro" id="IPR016084">
    <property type="entry name" value="Haem_Oase-like_multi-hlx"/>
</dbReference>
<dbReference type="RefSeq" id="WP_154593731.1">
    <property type="nucleotide sequence ID" value="NZ_CP171001.1"/>
</dbReference>
<evidence type="ECO:0000256" key="1">
    <source>
        <dbReference type="ARBA" id="ARBA00004948"/>
    </source>
</evidence>
<dbReference type="InterPro" id="IPR027574">
    <property type="entry name" value="Thiaminase_II"/>
</dbReference>
<evidence type="ECO:0000259" key="3">
    <source>
        <dbReference type="Pfam" id="PF03070"/>
    </source>
</evidence>
<comment type="catalytic activity">
    <reaction evidence="2">
        <text>thiamine + H2O = 5-(2-hydroxyethyl)-4-methylthiazole + 4-amino-5-hydroxymethyl-2-methylpyrimidine + H(+)</text>
        <dbReference type="Rhea" id="RHEA:17509"/>
        <dbReference type="ChEBI" id="CHEBI:15377"/>
        <dbReference type="ChEBI" id="CHEBI:15378"/>
        <dbReference type="ChEBI" id="CHEBI:16892"/>
        <dbReference type="ChEBI" id="CHEBI:17957"/>
        <dbReference type="ChEBI" id="CHEBI:18385"/>
        <dbReference type="EC" id="3.5.99.2"/>
    </reaction>
</comment>
<dbReference type="EMBL" id="WLVL01000039">
    <property type="protein sequence ID" value="MTB72450.1"/>
    <property type="molecule type" value="Genomic_DNA"/>
</dbReference>
<name>A0A6I3IR75_9MICO</name>
<dbReference type="Gene3D" id="1.20.910.10">
    <property type="entry name" value="Heme oxygenase-like"/>
    <property type="match status" value="1"/>
</dbReference>
<dbReference type="SUPFAM" id="SSF48613">
    <property type="entry name" value="Heme oxygenase-like"/>
    <property type="match status" value="1"/>
</dbReference>